<dbReference type="InterPro" id="IPR001387">
    <property type="entry name" value="Cro/C1-type_HTH"/>
</dbReference>
<name>A0A7C2Y066_9BACT</name>
<dbReference type="Gene3D" id="1.10.260.40">
    <property type="entry name" value="lambda repressor-like DNA-binding domains"/>
    <property type="match status" value="1"/>
</dbReference>
<reference evidence="2" key="1">
    <citation type="journal article" date="2020" name="mSystems">
        <title>Genome- and Community-Level Interaction Insights into Carbon Utilization and Element Cycling Functions of Hydrothermarchaeota in Hydrothermal Sediment.</title>
        <authorList>
            <person name="Zhou Z."/>
            <person name="Liu Y."/>
            <person name="Xu W."/>
            <person name="Pan J."/>
            <person name="Luo Z.H."/>
            <person name="Li M."/>
        </authorList>
    </citation>
    <scope>NUCLEOTIDE SEQUENCE [LARGE SCALE GENOMIC DNA]</scope>
    <source>
        <strain evidence="2">SpSt-1224</strain>
    </source>
</reference>
<dbReference type="AlphaFoldDB" id="A0A7C2Y066"/>
<dbReference type="Pfam" id="PF01381">
    <property type="entry name" value="HTH_3"/>
    <property type="match status" value="1"/>
</dbReference>
<organism evidence="2">
    <name type="scientific">Desulfurivibrio alkaliphilus</name>
    <dbReference type="NCBI Taxonomy" id="427923"/>
    <lineage>
        <taxon>Bacteria</taxon>
        <taxon>Pseudomonadati</taxon>
        <taxon>Thermodesulfobacteriota</taxon>
        <taxon>Desulfobulbia</taxon>
        <taxon>Desulfobulbales</taxon>
        <taxon>Desulfobulbaceae</taxon>
        <taxon>Desulfurivibrio</taxon>
    </lineage>
</organism>
<feature type="domain" description="HTH cro/C1-type" evidence="1">
    <location>
        <begin position="17"/>
        <end position="72"/>
    </location>
</feature>
<evidence type="ECO:0000259" key="1">
    <source>
        <dbReference type="PROSITE" id="PS50943"/>
    </source>
</evidence>
<dbReference type="EMBL" id="DSDS01000158">
    <property type="protein sequence ID" value="HET98459.1"/>
    <property type="molecule type" value="Genomic_DNA"/>
</dbReference>
<proteinExistence type="predicted"/>
<comment type="caution">
    <text evidence="2">The sequence shown here is derived from an EMBL/GenBank/DDBJ whole genome shotgun (WGS) entry which is preliminary data.</text>
</comment>
<dbReference type="PROSITE" id="PS50943">
    <property type="entry name" value="HTH_CROC1"/>
    <property type="match status" value="1"/>
</dbReference>
<sequence length="100" mass="11710">MNEGREDYLRRLGMLYRRLRIEGKLRQRDVAARLGVSVDTVRAMERGAGSVAIETWLALAGLLGVARPWENLLQVPVDPFEEYDRKRKEEAWLEKTRVRR</sequence>
<protein>
    <submittedName>
        <fullName evidence="2">XRE family transcriptional regulator</fullName>
    </submittedName>
</protein>
<dbReference type="SMART" id="SM00530">
    <property type="entry name" value="HTH_XRE"/>
    <property type="match status" value="1"/>
</dbReference>
<evidence type="ECO:0000313" key="2">
    <source>
        <dbReference type="EMBL" id="HET98459.1"/>
    </source>
</evidence>
<dbReference type="InterPro" id="IPR010982">
    <property type="entry name" value="Lambda_DNA-bd_dom_sf"/>
</dbReference>
<dbReference type="SUPFAM" id="SSF47413">
    <property type="entry name" value="lambda repressor-like DNA-binding domains"/>
    <property type="match status" value="1"/>
</dbReference>
<dbReference type="Proteomes" id="UP000885986">
    <property type="component" value="Unassembled WGS sequence"/>
</dbReference>
<gene>
    <name evidence="2" type="ORF">ENN98_07185</name>
</gene>
<dbReference type="CDD" id="cd00093">
    <property type="entry name" value="HTH_XRE"/>
    <property type="match status" value="1"/>
</dbReference>
<dbReference type="GO" id="GO:0003677">
    <property type="term" value="F:DNA binding"/>
    <property type="evidence" value="ECO:0007669"/>
    <property type="project" value="InterPro"/>
</dbReference>
<accession>A0A7C2Y066</accession>